<keyword evidence="1" id="KW-0732">Signal</keyword>
<keyword evidence="3" id="KW-1185">Reference proteome</keyword>
<protein>
    <recommendedName>
        <fullName evidence="4">Secreted protein</fullName>
    </recommendedName>
</protein>
<proteinExistence type="predicted"/>
<sequence>FFFFFFGFSLFPFLSCSSSNSLLTSVVPHGAGHRTAVVFVLYATAHSKMSQR</sequence>
<feature type="signal peptide" evidence="1">
    <location>
        <begin position="1"/>
        <end position="16"/>
    </location>
</feature>
<feature type="chain" id="PRO_5019829957" description="Secreted protein" evidence="1">
    <location>
        <begin position="17"/>
        <end position="52"/>
    </location>
</feature>
<dbReference type="GeneTree" id="ENSGT01150000290686"/>
<evidence type="ECO:0000313" key="3">
    <source>
        <dbReference type="Proteomes" id="UP000016666"/>
    </source>
</evidence>
<dbReference type="Proteomes" id="UP000016666">
    <property type="component" value="Chromosome 1"/>
</dbReference>
<dbReference type="Ensembl" id="ENSAPLT00000034778.1">
    <property type="protein sequence ID" value="ENSAPLP00000032745.1"/>
    <property type="gene ID" value="ENSAPLG00000029309.1"/>
</dbReference>
<name>A0A493U4E2_ANAPP</name>
<reference evidence="2 3" key="1">
    <citation type="submission" date="2017-10" db="EMBL/GenBank/DDBJ databases">
        <title>A new Pekin duck reference genome.</title>
        <authorList>
            <person name="Hou Z.-C."/>
            <person name="Zhou Z.-K."/>
            <person name="Zhu F."/>
            <person name="Hou S.-S."/>
        </authorList>
    </citation>
    <scope>NUCLEOTIDE SEQUENCE [LARGE SCALE GENOMIC DNA]</scope>
</reference>
<reference evidence="2" key="2">
    <citation type="submission" date="2025-08" db="UniProtKB">
        <authorList>
            <consortium name="Ensembl"/>
        </authorList>
    </citation>
    <scope>IDENTIFICATION</scope>
</reference>
<reference evidence="2" key="3">
    <citation type="submission" date="2025-09" db="UniProtKB">
        <authorList>
            <consortium name="Ensembl"/>
        </authorList>
    </citation>
    <scope>IDENTIFICATION</scope>
</reference>
<dbReference type="AlphaFoldDB" id="A0A493U4E2"/>
<evidence type="ECO:0008006" key="4">
    <source>
        <dbReference type="Google" id="ProtNLM"/>
    </source>
</evidence>
<evidence type="ECO:0000256" key="1">
    <source>
        <dbReference type="SAM" id="SignalP"/>
    </source>
</evidence>
<accession>A0A493U4E2</accession>
<organism evidence="2 3">
    <name type="scientific">Anas platyrhynchos platyrhynchos</name>
    <name type="common">Northern mallard</name>
    <dbReference type="NCBI Taxonomy" id="8840"/>
    <lineage>
        <taxon>Eukaryota</taxon>
        <taxon>Metazoa</taxon>
        <taxon>Chordata</taxon>
        <taxon>Craniata</taxon>
        <taxon>Vertebrata</taxon>
        <taxon>Euteleostomi</taxon>
        <taxon>Archelosauria</taxon>
        <taxon>Archosauria</taxon>
        <taxon>Dinosauria</taxon>
        <taxon>Saurischia</taxon>
        <taxon>Theropoda</taxon>
        <taxon>Coelurosauria</taxon>
        <taxon>Aves</taxon>
        <taxon>Neognathae</taxon>
        <taxon>Galloanserae</taxon>
        <taxon>Anseriformes</taxon>
        <taxon>Anatidae</taxon>
        <taxon>Anatinae</taxon>
        <taxon>Anas</taxon>
    </lineage>
</organism>
<evidence type="ECO:0000313" key="2">
    <source>
        <dbReference type="Ensembl" id="ENSAPLP00000032745.1"/>
    </source>
</evidence>